<protein>
    <submittedName>
        <fullName evidence="4">TetR/AcrR family transcriptional regulator</fullName>
    </submittedName>
</protein>
<dbReference type="PANTHER" id="PTHR30055">
    <property type="entry name" value="HTH-TYPE TRANSCRIPTIONAL REGULATOR RUTR"/>
    <property type="match status" value="1"/>
</dbReference>
<keyword evidence="1 2" id="KW-0238">DNA-binding</keyword>
<proteinExistence type="predicted"/>
<dbReference type="InterPro" id="IPR050109">
    <property type="entry name" value="HTH-type_TetR-like_transc_reg"/>
</dbReference>
<dbReference type="SUPFAM" id="SSF46689">
    <property type="entry name" value="Homeodomain-like"/>
    <property type="match status" value="1"/>
</dbReference>
<organism evidence="4 5">
    <name type="scientific">Collimonas rhizosphaerae</name>
    <dbReference type="NCBI Taxonomy" id="3126357"/>
    <lineage>
        <taxon>Bacteria</taxon>
        <taxon>Pseudomonadati</taxon>
        <taxon>Pseudomonadota</taxon>
        <taxon>Betaproteobacteria</taxon>
        <taxon>Burkholderiales</taxon>
        <taxon>Oxalobacteraceae</taxon>
        <taxon>Collimonas</taxon>
    </lineage>
</organism>
<evidence type="ECO:0000313" key="5">
    <source>
        <dbReference type="Proteomes" id="UP001495910"/>
    </source>
</evidence>
<dbReference type="InterPro" id="IPR009057">
    <property type="entry name" value="Homeodomain-like_sf"/>
</dbReference>
<dbReference type="InterPro" id="IPR041479">
    <property type="entry name" value="TetR_CgmR_C"/>
</dbReference>
<dbReference type="PROSITE" id="PS50977">
    <property type="entry name" value="HTH_TETR_2"/>
    <property type="match status" value="1"/>
</dbReference>
<dbReference type="InterPro" id="IPR001647">
    <property type="entry name" value="HTH_TetR"/>
</dbReference>
<dbReference type="Pfam" id="PF17937">
    <property type="entry name" value="TetR_C_28"/>
    <property type="match status" value="1"/>
</dbReference>
<evidence type="ECO:0000259" key="3">
    <source>
        <dbReference type="PROSITE" id="PS50977"/>
    </source>
</evidence>
<dbReference type="Pfam" id="PF00440">
    <property type="entry name" value="TetR_N"/>
    <property type="match status" value="1"/>
</dbReference>
<keyword evidence="5" id="KW-1185">Reference proteome</keyword>
<dbReference type="EMBL" id="JBANDC010000020">
    <property type="protein sequence ID" value="MEM4990123.1"/>
    <property type="molecule type" value="Genomic_DNA"/>
</dbReference>
<dbReference type="PRINTS" id="PR00455">
    <property type="entry name" value="HTHTETR"/>
</dbReference>
<gene>
    <name evidence="4" type="ORF">V8G57_22225</name>
</gene>
<dbReference type="PANTHER" id="PTHR30055:SF148">
    <property type="entry name" value="TETR-FAMILY TRANSCRIPTIONAL REGULATOR"/>
    <property type="match status" value="1"/>
</dbReference>
<sequence>MDNTTRSERSRNAIIQAALAIIARDGPRRLTLDAIARESGISKGGLMHQFRSKEAVLKALLEYQAEYFEKFSQGYMAQASATSPEPLLATQIAVAREAVTTQQSVAFAILGAISEEPGLLSAFKEIDAKKIASIKAEAADPELAMLRWYAAKGLLLNALFGLCPLSDEERQRMFERLLDSKQWLVPGKA</sequence>
<dbReference type="RefSeq" id="WP_092397841.1">
    <property type="nucleotide sequence ID" value="NZ_JBANDC010000020.1"/>
</dbReference>
<evidence type="ECO:0000256" key="2">
    <source>
        <dbReference type="PROSITE-ProRule" id="PRU00335"/>
    </source>
</evidence>
<comment type="caution">
    <text evidence="4">The sequence shown here is derived from an EMBL/GenBank/DDBJ whole genome shotgun (WGS) entry which is preliminary data.</text>
</comment>
<name>A0ABU9Q1H7_9BURK</name>
<feature type="DNA-binding region" description="H-T-H motif" evidence="2">
    <location>
        <begin position="31"/>
        <end position="50"/>
    </location>
</feature>
<feature type="domain" description="HTH tetR-type" evidence="3">
    <location>
        <begin position="8"/>
        <end position="68"/>
    </location>
</feature>
<evidence type="ECO:0000256" key="1">
    <source>
        <dbReference type="ARBA" id="ARBA00023125"/>
    </source>
</evidence>
<evidence type="ECO:0000313" key="4">
    <source>
        <dbReference type="EMBL" id="MEM4990123.1"/>
    </source>
</evidence>
<dbReference type="Proteomes" id="UP001495910">
    <property type="component" value="Unassembled WGS sequence"/>
</dbReference>
<accession>A0ABU9Q1H7</accession>
<reference evidence="4 5" key="1">
    <citation type="submission" date="2024-02" db="EMBL/GenBank/DDBJ databases">
        <title>Draft genome sequence of Collimonas sp. strain H4R21, an effective mineral-weathering bacterial strain isolated from the beech rhizosphere.</title>
        <authorList>
            <person name="Morin E."/>
            <person name="Uroz S."/>
            <person name="Leveau J.H.J."/>
            <person name="Kumar R."/>
            <person name="Rey M.W."/>
            <person name="Pham J."/>
        </authorList>
    </citation>
    <scope>NUCLEOTIDE SEQUENCE [LARGE SCALE GENOMIC DNA]</scope>
    <source>
        <strain evidence="4 5">H4R21</strain>
    </source>
</reference>
<dbReference type="Gene3D" id="1.10.357.10">
    <property type="entry name" value="Tetracycline Repressor, domain 2"/>
    <property type="match status" value="1"/>
</dbReference>